<feature type="compositionally biased region" description="Acidic residues" evidence="9">
    <location>
        <begin position="420"/>
        <end position="431"/>
    </location>
</feature>
<dbReference type="SUPFAM" id="SSF57716">
    <property type="entry name" value="Glucocorticoid receptor-like (DNA-binding domain)"/>
    <property type="match status" value="1"/>
</dbReference>
<evidence type="ECO:0000259" key="10">
    <source>
        <dbReference type="PROSITE" id="PS51030"/>
    </source>
</evidence>
<dbReference type="GO" id="GO:0043565">
    <property type="term" value="F:sequence-specific DNA binding"/>
    <property type="evidence" value="ECO:0007669"/>
    <property type="project" value="InterPro"/>
</dbReference>
<keyword evidence="5" id="KW-0238">DNA-binding</keyword>
<dbReference type="AlphaFoldDB" id="A0AAV2QSA7"/>
<evidence type="ECO:0000256" key="2">
    <source>
        <dbReference type="ARBA" id="ARBA00022771"/>
    </source>
</evidence>
<keyword evidence="1" id="KW-0479">Metal-binding</keyword>
<feature type="compositionally biased region" description="Polar residues" evidence="9">
    <location>
        <begin position="106"/>
        <end position="116"/>
    </location>
</feature>
<keyword evidence="7" id="KW-0675">Receptor</keyword>
<proteinExistence type="predicted"/>
<feature type="compositionally biased region" description="Basic and acidic residues" evidence="9">
    <location>
        <begin position="302"/>
        <end position="311"/>
    </location>
</feature>
<keyword evidence="6" id="KW-0804">Transcription</keyword>
<feature type="region of interest" description="Disordered" evidence="9">
    <location>
        <begin position="177"/>
        <end position="197"/>
    </location>
</feature>
<feature type="region of interest" description="Disordered" evidence="9">
    <location>
        <begin position="365"/>
        <end position="453"/>
    </location>
</feature>
<evidence type="ECO:0000256" key="5">
    <source>
        <dbReference type="ARBA" id="ARBA00023125"/>
    </source>
</evidence>
<evidence type="ECO:0000256" key="3">
    <source>
        <dbReference type="ARBA" id="ARBA00022833"/>
    </source>
</evidence>
<sequence>ISTGNICSGNMNQLCKVCGESAAGFHFGAFTCEGCKSFFGRTYNNLSSLNECKNNGRCVINKKTRTSCKSCRLRKCLMVGMSKSGSRYGRRSNWFKIHYLMNSSNHGPTSTTTSMGDSSPSDVTITSTSSTHHTTLPSGMLSPNSAPKLSDFKFSPEFKISHDFKILQEFKSSLEGKAINSPAPSSSESHNSDTSLDLSEKSLFSPFPDGIYPKDLLSMYNLPTMTPRLPPYVTPANLAQRYLYPYYPSLLSVYSRKQYLDSLLQEARQEDDMHQPTQALTEIDDDSDHNDGIPLTSVRHLFDSTNRDHPPPLKFFKPNPTRSPELKSREESDPISSFLGRAGGAISFLPLRPDNPVVLQRDFSPQSEISPQGSPHGNTGAVTSQDCPIDLSVKSKSPSPSQYDLSDEHHISTSSPGDVDNSEESDEDVDVDVSVKKKIEQESPLDLSAARTG</sequence>
<dbReference type="GO" id="GO:0003700">
    <property type="term" value="F:DNA-binding transcription factor activity"/>
    <property type="evidence" value="ECO:0007669"/>
    <property type="project" value="InterPro"/>
</dbReference>
<reference evidence="11 12" key="1">
    <citation type="submission" date="2024-05" db="EMBL/GenBank/DDBJ databases">
        <authorList>
            <person name="Wallberg A."/>
        </authorList>
    </citation>
    <scope>NUCLEOTIDE SEQUENCE [LARGE SCALE GENOMIC DNA]</scope>
</reference>
<feature type="compositionally biased region" description="Low complexity" evidence="9">
    <location>
        <begin position="117"/>
        <end position="138"/>
    </location>
</feature>
<keyword evidence="2" id="KW-0863">Zinc-finger</keyword>
<dbReference type="PROSITE" id="PS51030">
    <property type="entry name" value="NUCLEAR_REC_DBD_2"/>
    <property type="match status" value="1"/>
</dbReference>
<feature type="compositionally biased region" description="Polar residues" evidence="9">
    <location>
        <begin position="394"/>
        <end position="404"/>
    </location>
</feature>
<evidence type="ECO:0000256" key="1">
    <source>
        <dbReference type="ARBA" id="ARBA00022723"/>
    </source>
</evidence>
<dbReference type="EMBL" id="CAXKWB010009897">
    <property type="protein sequence ID" value="CAL4096279.1"/>
    <property type="molecule type" value="Genomic_DNA"/>
</dbReference>
<name>A0AAV2QSA7_MEGNR</name>
<evidence type="ECO:0000256" key="4">
    <source>
        <dbReference type="ARBA" id="ARBA00023015"/>
    </source>
</evidence>
<protein>
    <recommendedName>
        <fullName evidence="10">Nuclear receptor domain-containing protein</fullName>
    </recommendedName>
</protein>
<keyword evidence="4" id="KW-0805">Transcription regulation</keyword>
<dbReference type="InterPro" id="IPR013088">
    <property type="entry name" value="Znf_NHR/GATA"/>
</dbReference>
<feature type="domain" description="Nuclear receptor" evidence="10">
    <location>
        <begin position="12"/>
        <end position="88"/>
    </location>
</feature>
<gene>
    <name evidence="11" type="ORF">MNOR_LOCUS15661</name>
</gene>
<feature type="region of interest" description="Disordered" evidence="9">
    <location>
        <begin position="106"/>
        <end position="142"/>
    </location>
</feature>
<feature type="region of interest" description="Disordered" evidence="9">
    <location>
        <begin position="302"/>
        <end position="337"/>
    </location>
</feature>
<feature type="non-terminal residue" evidence="11">
    <location>
        <position position="1"/>
    </location>
</feature>
<dbReference type="PANTHER" id="PTHR48092">
    <property type="entry name" value="KNIRPS-RELATED PROTEIN-RELATED"/>
    <property type="match status" value="1"/>
</dbReference>
<evidence type="ECO:0000256" key="8">
    <source>
        <dbReference type="ARBA" id="ARBA00023242"/>
    </source>
</evidence>
<dbReference type="InterPro" id="IPR001628">
    <property type="entry name" value="Znf_hrmn_rcpt"/>
</dbReference>
<dbReference type="GO" id="GO:0008270">
    <property type="term" value="F:zinc ion binding"/>
    <property type="evidence" value="ECO:0007669"/>
    <property type="project" value="UniProtKB-KW"/>
</dbReference>
<dbReference type="PRINTS" id="PR00047">
    <property type="entry name" value="STROIDFINGER"/>
</dbReference>
<dbReference type="InterPro" id="IPR050200">
    <property type="entry name" value="Nuclear_hormone_rcpt_NR3"/>
</dbReference>
<comment type="caution">
    <text evidence="11">The sequence shown here is derived from an EMBL/GenBank/DDBJ whole genome shotgun (WGS) entry which is preliminary data.</text>
</comment>
<keyword evidence="12" id="KW-1185">Reference proteome</keyword>
<evidence type="ECO:0000256" key="6">
    <source>
        <dbReference type="ARBA" id="ARBA00023163"/>
    </source>
</evidence>
<feature type="compositionally biased region" description="Polar residues" evidence="9">
    <location>
        <begin position="365"/>
        <end position="386"/>
    </location>
</feature>
<accession>A0AAV2QSA7</accession>
<keyword evidence="3" id="KW-0862">Zinc</keyword>
<evidence type="ECO:0000256" key="7">
    <source>
        <dbReference type="ARBA" id="ARBA00023170"/>
    </source>
</evidence>
<dbReference type="SMART" id="SM00399">
    <property type="entry name" value="ZnF_C4"/>
    <property type="match status" value="1"/>
</dbReference>
<dbReference type="Proteomes" id="UP001497623">
    <property type="component" value="Unassembled WGS sequence"/>
</dbReference>
<evidence type="ECO:0000313" key="11">
    <source>
        <dbReference type="EMBL" id="CAL4096279.1"/>
    </source>
</evidence>
<keyword evidence="8" id="KW-0539">Nucleus</keyword>
<dbReference type="Pfam" id="PF00105">
    <property type="entry name" value="zf-C4"/>
    <property type="match status" value="1"/>
</dbReference>
<feature type="compositionally biased region" description="Low complexity" evidence="9">
    <location>
        <begin position="180"/>
        <end position="189"/>
    </location>
</feature>
<dbReference type="Gene3D" id="3.30.50.10">
    <property type="entry name" value="Erythroid Transcription Factor GATA-1, subunit A"/>
    <property type="match status" value="1"/>
</dbReference>
<evidence type="ECO:0000256" key="9">
    <source>
        <dbReference type="SAM" id="MobiDB-lite"/>
    </source>
</evidence>
<dbReference type="PROSITE" id="PS00031">
    <property type="entry name" value="NUCLEAR_REC_DBD_1"/>
    <property type="match status" value="1"/>
</dbReference>
<organism evidence="11 12">
    <name type="scientific">Meganyctiphanes norvegica</name>
    <name type="common">Northern krill</name>
    <name type="synonym">Thysanopoda norvegica</name>
    <dbReference type="NCBI Taxonomy" id="48144"/>
    <lineage>
        <taxon>Eukaryota</taxon>
        <taxon>Metazoa</taxon>
        <taxon>Ecdysozoa</taxon>
        <taxon>Arthropoda</taxon>
        <taxon>Crustacea</taxon>
        <taxon>Multicrustacea</taxon>
        <taxon>Malacostraca</taxon>
        <taxon>Eumalacostraca</taxon>
        <taxon>Eucarida</taxon>
        <taxon>Euphausiacea</taxon>
        <taxon>Euphausiidae</taxon>
        <taxon>Meganyctiphanes</taxon>
    </lineage>
</organism>
<evidence type="ECO:0000313" key="12">
    <source>
        <dbReference type="Proteomes" id="UP001497623"/>
    </source>
</evidence>